<dbReference type="Proteomes" id="UP000626220">
    <property type="component" value="Unassembled WGS sequence"/>
</dbReference>
<reference evidence="4" key="1">
    <citation type="journal article" date="2014" name="Int. J. Syst. Evol. Microbiol.">
        <title>Complete genome sequence of Corynebacterium casei LMG S-19264T (=DSM 44701T), isolated from a smear-ripened cheese.</title>
        <authorList>
            <consortium name="US DOE Joint Genome Institute (JGI-PGF)"/>
            <person name="Walter F."/>
            <person name="Albersmeier A."/>
            <person name="Kalinowski J."/>
            <person name="Ruckert C."/>
        </authorList>
    </citation>
    <scope>NUCLEOTIDE SEQUENCE</scope>
    <source>
        <strain evidence="4">KCTC 42650</strain>
    </source>
</reference>
<reference evidence="4" key="2">
    <citation type="submission" date="2020-09" db="EMBL/GenBank/DDBJ databases">
        <authorList>
            <person name="Sun Q."/>
            <person name="Kim S."/>
        </authorList>
    </citation>
    <scope>NUCLEOTIDE SEQUENCE</scope>
    <source>
        <strain evidence="4">KCTC 42650</strain>
    </source>
</reference>
<dbReference type="CDD" id="cd04301">
    <property type="entry name" value="NAT_SF"/>
    <property type="match status" value="1"/>
</dbReference>
<evidence type="ECO:0000313" key="4">
    <source>
        <dbReference type="EMBL" id="GHF75835.1"/>
    </source>
</evidence>
<dbReference type="PANTHER" id="PTHR43072">
    <property type="entry name" value="N-ACETYLTRANSFERASE"/>
    <property type="match status" value="1"/>
</dbReference>
<sequence length="172" mass="18024">MRIRPAVAADAAAVCAILNPIIRDTTVTFTTDPRRPEEVAAEIAERLPAFLVAEADGRVIGYATYGAFRKGPGYAATAEHSVHLAPEARGRGAGRALMAGLEQVARAAGIHVLVAGISGSNAAGMAFHARLGFTETGRMAEVGRKNGQWLDLVLMQKVLRSMGAPDSDTRSG</sequence>
<dbReference type="PANTHER" id="PTHR43072:SF23">
    <property type="entry name" value="UPF0039 PROTEIN C11D3.02C"/>
    <property type="match status" value="1"/>
</dbReference>
<evidence type="ECO:0000256" key="2">
    <source>
        <dbReference type="ARBA" id="ARBA00023315"/>
    </source>
</evidence>
<protein>
    <submittedName>
        <fullName evidence="4">N-acetyltransferase</fullName>
    </submittedName>
</protein>
<comment type="caution">
    <text evidence="4">The sequence shown here is derived from an EMBL/GenBank/DDBJ whole genome shotgun (WGS) entry which is preliminary data.</text>
</comment>
<accession>A0A8J3H4B3</accession>
<dbReference type="AlphaFoldDB" id="A0A8J3H4B3"/>
<dbReference type="SUPFAM" id="SSF55729">
    <property type="entry name" value="Acyl-CoA N-acyltransferases (Nat)"/>
    <property type="match status" value="1"/>
</dbReference>
<dbReference type="InterPro" id="IPR016181">
    <property type="entry name" value="Acyl_CoA_acyltransferase"/>
</dbReference>
<dbReference type="InterPro" id="IPR000182">
    <property type="entry name" value="GNAT_dom"/>
</dbReference>
<dbReference type="Pfam" id="PF00583">
    <property type="entry name" value="Acetyltransf_1"/>
    <property type="match status" value="1"/>
</dbReference>
<dbReference type="EMBL" id="BNCJ01000049">
    <property type="protein sequence ID" value="GHF75835.1"/>
    <property type="molecule type" value="Genomic_DNA"/>
</dbReference>
<name>A0A8J3H4B3_9RHOB</name>
<gene>
    <name evidence="4" type="ORF">GCM10017056_52750</name>
</gene>
<keyword evidence="5" id="KW-1185">Reference proteome</keyword>
<dbReference type="GO" id="GO:0016747">
    <property type="term" value="F:acyltransferase activity, transferring groups other than amino-acyl groups"/>
    <property type="evidence" value="ECO:0007669"/>
    <property type="project" value="InterPro"/>
</dbReference>
<dbReference type="RefSeq" id="WP_189683121.1">
    <property type="nucleotide sequence ID" value="NZ_BNCJ01000049.1"/>
</dbReference>
<evidence type="ECO:0000313" key="5">
    <source>
        <dbReference type="Proteomes" id="UP000626220"/>
    </source>
</evidence>
<keyword evidence="2" id="KW-0012">Acyltransferase</keyword>
<feature type="domain" description="N-acetyltransferase" evidence="3">
    <location>
        <begin position="1"/>
        <end position="160"/>
    </location>
</feature>
<evidence type="ECO:0000259" key="3">
    <source>
        <dbReference type="PROSITE" id="PS51186"/>
    </source>
</evidence>
<keyword evidence="1" id="KW-0808">Transferase</keyword>
<evidence type="ECO:0000256" key="1">
    <source>
        <dbReference type="ARBA" id="ARBA00022679"/>
    </source>
</evidence>
<organism evidence="4 5">
    <name type="scientific">Seohaeicola zhoushanensis</name>
    <dbReference type="NCBI Taxonomy" id="1569283"/>
    <lineage>
        <taxon>Bacteria</taxon>
        <taxon>Pseudomonadati</taxon>
        <taxon>Pseudomonadota</taxon>
        <taxon>Alphaproteobacteria</taxon>
        <taxon>Rhodobacterales</taxon>
        <taxon>Roseobacteraceae</taxon>
        <taxon>Seohaeicola</taxon>
    </lineage>
</organism>
<proteinExistence type="predicted"/>
<dbReference type="Gene3D" id="3.40.630.30">
    <property type="match status" value="1"/>
</dbReference>
<dbReference type="PROSITE" id="PS51186">
    <property type="entry name" value="GNAT"/>
    <property type="match status" value="1"/>
</dbReference>